<gene>
    <name evidence="13" type="ORF">P171DRAFT_525002</name>
</gene>
<keyword evidence="9" id="KW-1015">Disulfide bond</keyword>
<keyword evidence="5 11" id="KW-0479">Metal-binding</keyword>
<keyword evidence="6 11" id="KW-0732">Signal</keyword>
<comment type="cofactor">
    <cofactor evidence="1">
        <name>Zn(2+)</name>
        <dbReference type="ChEBI" id="CHEBI:29105"/>
    </cofactor>
</comment>
<evidence type="ECO:0000256" key="4">
    <source>
        <dbReference type="ARBA" id="ARBA00022670"/>
    </source>
</evidence>
<evidence type="ECO:0000313" key="14">
    <source>
        <dbReference type="Proteomes" id="UP000799764"/>
    </source>
</evidence>
<sequence length="377" mass="40723">MKLSIAAAALTAYSAAALSIPARDAQPSLRTIELSPGNVKQVTEEQKFDLLAQGTNLIDITEDLDASPIKQNVAAATFPASVTHQSSITPLLPLLSTASMRATLEPLTQFRNRYFNSTYGAQSSEWLLKTARDIVSASGAVNATVEAFGHSFLQSSIIARIPGRSEKTIVLGAHQDSINSRDADRVNNRAPGADDDGSGTVTILEALRVVLTDEAVRTGNAPNTLELHWYAAEEGGLLGSVDIWKKYKAEGRDVKAMLQQDMTGYSKGTTDKGKPEVVGVITDYVDAGLTEFITKVVDAYCDIGYVRTECGYGCSDHASAYRNGYPSAFVFESDFTDDSPYIHTSQDTLETVNFDHMLQHAKLTVGFAYELAFATDL</sequence>
<evidence type="ECO:0000256" key="3">
    <source>
        <dbReference type="ARBA" id="ARBA00022438"/>
    </source>
</evidence>
<dbReference type="GO" id="GO:0006508">
    <property type="term" value="P:proteolysis"/>
    <property type="evidence" value="ECO:0007669"/>
    <property type="project" value="UniProtKB-KW"/>
</dbReference>
<keyword evidence="7 11" id="KW-0378">Hydrolase</keyword>
<comment type="subunit">
    <text evidence="2">Monomer.</text>
</comment>
<organism evidence="13 14">
    <name type="scientific">Karstenula rhodostoma CBS 690.94</name>
    <dbReference type="NCBI Taxonomy" id="1392251"/>
    <lineage>
        <taxon>Eukaryota</taxon>
        <taxon>Fungi</taxon>
        <taxon>Dikarya</taxon>
        <taxon>Ascomycota</taxon>
        <taxon>Pezizomycotina</taxon>
        <taxon>Dothideomycetes</taxon>
        <taxon>Pleosporomycetidae</taxon>
        <taxon>Pleosporales</taxon>
        <taxon>Massarineae</taxon>
        <taxon>Didymosphaeriaceae</taxon>
        <taxon>Karstenula</taxon>
    </lineage>
</organism>
<evidence type="ECO:0000256" key="1">
    <source>
        <dbReference type="ARBA" id="ARBA00001947"/>
    </source>
</evidence>
<keyword evidence="4 11" id="KW-0645">Protease</keyword>
<name>A0A9P4P7R8_9PLEO</name>
<evidence type="ECO:0000256" key="8">
    <source>
        <dbReference type="ARBA" id="ARBA00022833"/>
    </source>
</evidence>
<dbReference type="PANTHER" id="PTHR12147:SF56">
    <property type="entry name" value="AMINOPEPTIDASE YDR415C-RELATED"/>
    <property type="match status" value="1"/>
</dbReference>
<dbReference type="PANTHER" id="PTHR12147">
    <property type="entry name" value="METALLOPEPTIDASE M28 FAMILY MEMBER"/>
    <property type="match status" value="1"/>
</dbReference>
<evidence type="ECO:0000256" key="2">
    <source>
        <dbReference type="ARBA" id="ARBA00011245"/>
    </source>
</evidence>
<dbReference type="Proteomes" id="UP000799764">
    <property type="component" value="Unassembled WGS sequence"/>
</dbReference>
<evidence type="ECO:0000256" key="7">
    <source>
        <dbReference type="ARBA" id="ARBA00022801"/>
    </source>
</evidence>
<evidence type="ECO:0000256" key="6">
    <source>
        <dbReference type="ARBA" id="ARBA00022729"/>
    </source>
</evidence>
<dbReference type="OrthoDB" id="2214at2759"/>
<keyword evidence="8 11" id="KW-0862">Zinc</keyword>
<dbReference type="CDD" id="cd03879">
    <property type="entry name" value="M28_AAP"/>
    <property type="match status" value="1"/>
</dbReference>
<evidence type="ECO:0000259" key="12">
    <source>
        <dbReference type="Pfam" id="PF04389"/>
    </source>
</evidence>
<feature type="domain" description="Peptidase M28" evidence="12">
    <location>
        <begin position="157"/>
        <end position="364"/>
    </location>
</feature>
<evidence type="ECO:0000313" key="13">
    <source>
        <dbReference type="EMBL" id="KAF2439975.1"/>
    </source>
</evidence>
<dbReference type="SUPFAM" id="SSF53187">
    <property type="entry name" value="Zn-dependent exopeptidases"/>
    <property type="match status" value="1"/>
</dbReference>
<feature type="chain" id="PRO_5040535529" description="Peptide hydrolase" evidence="11">
    <location>
        <begin position="18"/>
        <end position="377"/>
    </location>
</feature>
<comment type="caution">
    <text evidence="13">The sequence shown here is derived from an EMBL/GenBank/DDBJ whole genome shotgun (WGS) entry which is preliminary data.</text>
</comment>
<dbReference type="GO" id="GO:0046872">
    <property type="term" value="F:metal ion binding"/>
    <property type="evidence" value="ECO:0007669"/>
    <property type="project" value="UniProtKB-KW"/>
</dbReference>
<proteinExistence type="inferred from homology"/>
<dbReference type="FunFam" id="3.40.630.10:FF:000042">
    <property type="entry name" value="Peptide hydrolase"/>
    <property type="match status" value="1"/>
</dbReference>
<evidence type="ECO:0000256" key="5">
    <source>
        <dbReference type="ARBA" id="ARBA00022723"/>
    </source>
</evidence>
<evidence type="ECO:0000256" key="11">
    <source>
        <dbReference type="RuleBase" id="RU361240"/>
    </source>
</evidence>
<dbReference type="AlphaFoldDB" id="A0A9P4P7R8"/>
<evidence type="ECO:0000256" key="10">
    <source>
        <dbReference type="ARBA" id="ARBA00043962"/>
    </source>
</evidence>
<comment type="similarity">
    <text evidence="10">Belongs to the peptidase M28 family. M28E subfamily.</text>
</comment>
<dbReference type="InterPro" id="IPR007484">
    <property type="entry name" value="Peptidase_M28"/>
</dbReference>
<protein>
    <recommendedName>
        <fullName evidence="11">Peptide hydrolase</fullName>
        <ecNumber evidence="11">3.4.-.-</ecNumber>
    </recommendedName>
</protein>
<dbReference type="EMBL" id="MU001508">
    <property type="protein sequence ID" value="KAF2439975.1"/>
    <property type="molecule type" value="Genomic_DNA"/>
</dbReference>
<reference evidence="13" key="1">
    <citation type="journal article" date="2020" name="Stud. Mycol.">
        <title>101 Dothideomycetes genomes: a test case for predicting lifestyles and emergence of pathogens.</title>
        <authorList>
            <person name="Haridas S."/>
            <person name="Albert R."/>
            <person name="Binder M."/>
            <person name="Bloem J."/>
            <person name="Labutti K."/>
            <person name="Salamov A."/>
            <person name="Andreopoulos B."/>
            <person name="Baker S."/>
            <person name="Barry K."/>
            <person name="Bills G."/>
            <person name="Bluhm B."/>
            <person name="Cannon C."/>
            <person name="Castanera R."/>
            <person name="Culley D."/>
            <person name="Daum C."/>
            <person name="Ezra D."/>
            <person name="Gonzalez J."/>
            <person name="Henrissat B."/>
            <person name="Kuo A."/>
            <person name="Liang C."/>
            <person name="Lipzen A."/>
            <person name="Lutzoni F."/>
            <person name="Magnuson J."/>
            <person name="Mondo S."/>
            <person name="Nolan M."/>
            <person name="Ohm R."/>
            <person name="Pangilinan J."/>
            <person name="Park H.-J."/>
            <person name="Ramirez L."/>
            <person name="Alfaro M."/>
            <person name="Sun H."/>
            <person name="Tritt A."/>
            <person name="Yoshinaga Y."/>
            <person name="Zwiers L.-H."/>
            <person name="Turgeon B."/>
            <person name="Goodwin S."/>
            <person name="Spatafora J."/>
            <person name="Crous P."/>
            <person name="Grigoriev I."/>
        </authorList>
    </citation>
    <scope>NUCLEOTIDE SEQUENCE</scope>
    <source>
        <strain evidence="13">CBS 690.94</strain>
    </source>
</reference>
<keyword evidence="3 13" id="KW-0031">Aminopeptidase</keyword>
<evidence type="ECO:0000256" key="9">
    <source>
        <dbReference type="ARBA" id="ARBA00023157"/>
    </source>
</evidence>
<keyword evidence="14" id="KW-1185">Reference proteome</keyword>
<dbReference type="Pfam" id="PF04389">
    <property type="entry name" value="Peptidase_M28"/>
    <property type="match status" value="1"/>
</dbReference>
<dbReference type="GO" id="GO:0004177">
    <property type="term" value="F:aminopeptidase activity"/>
    <property type="evidence" value="ECO:0007669"/>
    <property type="project" value="UniProtKB-KW"/>
</dbReference>
<feature type="signal peptide" evidence="11">
    <location>
        <begin position="1"/>
        <end position="17"/>
    </location>
</feature>
<dbReference type="GO" id="GO:0008235">
    <property type="term" value="F:metalloexopeptidase activity"/>
    <property type="evidence" value="ECO:0007669"/>
    <property type="project" value="InterPro"/>
</dbReference>
<dbReference type="InterPro" id="IPR045175">
    <property type="entry name" value="M28_fam"/>
</dbReference>
<dbReference type="EC" id="3.4.-.-" evidence="11"/>
<dbReference type="Gene3D" id="3.40.630.10">
    <property type="entry name" value="Zn peptidases"/>
    <property type="match status" value="1"/>
</dbReference>
<accession>A0A9P4P7R8</accession>